<name>H8XPY1_FLAIG</name>
<dbReference type="PATRIC" id="fig|1094466.5.peg.2233"/>
<evidence type="ECO:0000313" key="1">
    <source>
        <dbReference type="EMBL" id="CCG54197.1"/>
    </source>
</evidence>
<reference evidence="1 2" key="1">
    <citation type="journal article" date="2012" name="J. Bacteriol.">
        <title>Complete Genome Sequence of Flavobacterium indicum GPSTA100-9T, Isolated from Warm Spring Water.</title>
        <authorList>
            <person name="Barbier P."/>
            <person name="Houel A."/>
            <person name="Loux V."/>
            <person name="Poulain J."/>
            <person name="Bernardet J.F."/>
            <person name="Touchon M."/>
            <person name="Duchaud E."/>
        </authorList>
    </citation>
    <scope>NUCLEOTIDE SEQUENCE [LARGE SCALE GENOMIC DNA]</scope>
    <source>
        <strain evidence="2">DSM 17447 / CIP 109464 / GPTSA100-9</strain>
    </source>
</reference>
<dbReference type="KEGG" id="fin:KQS_11395"/>
<gene>
    <name evidence="1" type="ordered locus">KQS_11395</name>
</gene>
<dbReference type="OrthoDB" id="1340936at2"/>
<dbReference type="eggNOG" id="ENOG50346DK">
    <property type="taxonomic scope" value="Bacteria"/>
</dbReference>
<dbReference type="EMBL" id="HE774682">
    <property type="protein sequence ID" value="CCG54197.1"/>
    <property type="molecule type" value="Genomic_DNA"/>
</dbReference>
<dbReference type="RefSeq" id="WP_014389315.1">
    <property type="nucleotide sequence ID" value="NC_017025.1"/>
</dbReference>
<dbReference type="HOGENOM" id="CLU_1341592_0_0_10"/>
<sequence>MNRFVLLLLISLKINAQDTIVYPKVDLFKRNILEISYGMPLGQLEDKYQNSINTAMYFRTKIAKKQFIDFGLELGALNKPRRVSYSVASAPLIVDPGKTTFLLGFRYSRFLFLSKDDNFWIETNTGLGWKYIHYKIPDKEEFKALDFEPSLNTIAISQGVKIMFYGFGIHANYQYAPYDLFNKNAENNFGGSSLNFGVSGSWNF</sequence>
<evidence type="ECO:0008006" key="3">
    <source>
        <dbReference type="Google" id="ProtNLM"/>
    </source>
</evidence>
<keyword evidence="2" id="KW-1185">Reference proteome</keyword>
<accession>H8XPY1</accession>
<dbReference type="STRING" id="1094466.KQS_11395"/>
<proteinExistence type="predicted"/>
<dbReference type="AlphaFoldDB" id="H8XPY1"/>
<dbReference type="Proteomes" id="UP000007599">
    <property type="component" value="Chromosome I"/>
</dbReference>
<protein>
    <recommendedName>
        <fullName evidence="3">Outer membrane protein beta-barrel domain-containing protein</fullName>
    </recommendedName>
</protein>
<reference evidence="2" key="2">
    <citation type="submission" date="2012-03" db="EMBL/GenBank/DDBJ databases">
        <title>Complete genome sequence of Flavobacterium indicum GPTSA100-9T, isolated from warm spring water.</title>
        <authorList>
            <person name="Barbier P."/>
            <person name="Houel A."/>
            <person name="Loux V."/>
            <person name="Poulain J."/>
            <person name="Bernardet J.-F."/>
            <person name="Touchon M."/>
            <person name="Duchaud E."/>
        </authorList>
    </citation>
    <scope>NUCLEOTIDE SEQUENCE [LARGE SCALE GENOMIC DNA]</scope>
    <source>
        <strain evidence="2">DSM 17447 / CIP 109464 / GPTSA100-9</strain>
    </source>
</reference>
<organism evidence="1 2">
    <name type="scientific">Flavobacterium indicum (strain DSM 17447 / CIP 109464 / GPTSA100-9)</name>
    <dbReference type="NCBI Taxonomy" id="1094466"/>
    <lineage>
        <taxon>Bacteria</taxon>
        <taxon>Pseudomonadati</taxon>
        <taxon>Bacteroidota</taxon>
        <taxon>Flavobacteriia</taxon>
        <taxon>Flavobacteriales</taxon>
        <taxon>Flavobacteriaceae</taxon>
        <taxon>Flavobacterium</taxon>
    </lineage>
</organism>
<evidence type="ECO:0000313" key="2">
    <source>
        <dbReference type="Proteomes" id="UP000007599"/>
    </source>
</evidence>